<feature type="transmembrane region" description="Helical" evidence="1">
    <location>
        <begin position="372"/>
        <end position="392"/>
    </location>
</feature>
<feature type="transmembrane region" description="Helical" evidence="1">
    <location>
        <begin position="6"/>
        <end position="24"/>
    </location>
</feature>
<feature type="transmembrane region" description="Helical" evidence="1">
    <location>
        <begin position="204"/>
        <end position="221"/>
    </location>
</feature>
<evidence type="ECO:0000313" key="2">
    <source>
        <dbReference type="EMBL" id="QIZ72486.1"/>
    </source>
</evidence>
<keyword evidence="1" id="KW-1133">Transmembrane helix</keyword>
<dbReference type="KEGG" id="oxy:HCG48_19420"/>
<keyword evidence="3" id="KW-1185">Reference proteome</keyword>
<feature type="transmembrane region" description="Helical" evidence="1">
    <location>
        <begin position="179"/>
        <end position="198"/>
    </location>
</feature>
<feature type="transmembrane region" description="Helical" evidence="1">
    <location>
        <begin position="228"/>
        <end position="247"/>
    </location>
</feature>
<sequence>MPLFEYPELLFTQIALLVVSGIWFLRRNDEIPLLIGSFIFYISSYRYWVVTSGLDRWVNIGNLGFSPITEDKAVIALAYIVFGEICLLVTYMLRQRTVLPIVVPIGDRTLFQWLRPKILFLGLLCLPIVVVVRSRVIAQVRGGSSLAFGVSAYLYLFPMLLVGVAALIFCLWKFGGLPLLRHKIAALTILSGVAYLTYGPSSRFKFLAWLIAGGIILSSSYRPKSRLIIFSMITIMSLTLFAFAGAMRNANLANDTLKQAAIERAFSAEDANMLDGFVLMQQVYPHRLDFSLGMEHLEILMRPIPRSLWPEKPVGGYLNKLGITINNGKGTLGISQSLFGSLYGEGGLIGILVGSILYGTVFANIVRYSNELQAFAGILVRAILCACLIPLLRGGDLPGIYAWFGMAFWPCFLLLWFQRENFKLKSPLPSGHIHSSTHMPRQEHPSF</sequence>
<reference evidence="2 3" key="1">
    <citation type="submission" date="2020-04" db="EMBL/GenBank/DDBJ databases">
        <authorList>
            <person name="Basu S."/>
            <person name="Maruthanayagam V."/>
            <person name="Chakraborty S."/>
            <person name="Pramanik A."/>
            <person name="Mukherjee J."/>
            <person name="Brink B."/>
        </authorList>
    </citation>
    <scope>NUCLEOTIDE SEQUENCE [LARGE SCALE GENOMIC DNA]</scope>
    <source>
        <strain evidence="2 3">AP17</strain>
    </source>
</reference>
<feature type="transmembrane region" description="Helical" evidence="1">
    <location>
        <begin position="73"/>
        <end position="93"/>
    </location>
</feature>
<accession>A0A6H1U215</accession>
<name>A0A6H1U215_9CYAN</name>
<gene>
    <name evidence="2" type="ORF">HCG48_19420</name>
</gene>
<organism evidence="2 3">
    <name type="scientific">Oxynema aestuarii AP17</name>
    <dbReference type="NCBI Taxonomy" id="2064643"/>
    <lineage>
        <taxon>Bacteria</taxon>
        <taxon>Bacillati</taxon>
        <taxon>Cyanobacteriota</taxon>
        <taxon>Cyanophyceae</taxon>
        <taxon>Oscillatoriophycideae</taxon>
        <taxon>Oscillatoriales</taxon>
        <taxon>Oscillatoriaceae</taxon>
        <taxon>Oxynema</taxon>
        <taxon>Oxynema aestuarii</taxon>
    </lineage>
</organism>
<feature type="transmembrane region" description="Helical" evidence="1">
    <location>
        <begin position="152"/>
        <end position="172"/>
    </location>
</feature>
<keyword evidence="1" id="KW-0812">Transmembrane</keyword>
<feature type="transmembrane region" description="Helical" evidence="1">
    <location>
        <begin position="114"/>
        <end position="132"/>
    </location>
</feature>
<evidence type="ECO:0000256" key="1">
    <source>
        <dbReference type="SAM" id="Phobius"/>
    </source>
</evidence>
<feature type="transmembrane region" description="Helical" evidence="1">
    <location>
        <begin position="31"/>
        <end position="48"/>
    </location>
</feature>
<dbReference type="AlphaFoldDB" id="A0A6H1U215"/>
<proteinExistence type="predicted"/>
<dbReference type="EMBL" id="CP051167">
    <property type="protein sequence ID" value="QIZ72486.1"/>
    <property type="molecule type" value="Genomic_DNA"/>
</dbReference>
<protein>
    <recommendedName>
        <fullName evidence="4">O-antigen polysaccharide polymerase Wzy</fullName>
    </recommendedName>
</protein>
<dbReference type="Proteomes" id="UP000500857">
    <property type="component" value="Chromosome"/>
</dbReference>
<feature type="transmembrane region" description="Helical" evidence="1">
    <location>
        <begin position="398"/>
        <end position="417"/>
    </location>
</feature>
<keyword evidence="1" id="KW-0472">Membrane</keyword>
<feature type="transmembrane region" description="Helical" evidence="1">
    <location>
        <begin position="347"/>
        <end position="365"/>
    </location>
</feature>
<evidence type="ECO:0000313" key="3">
    <source>
        <dbReference type="Proteomes" id="UP000500857"/>
    </source>
</evidence>
<dbReference type="RefSeq" id="WP_168570634.1">
    <property type="nucleotide sequence ID" value="NZ_CP051167.1"/>
</dbReference>
<evidence type="ECO:0008006" key="4">
    <source>
        <dbReference type="Google" id="ProtNLM"/>
    </source>
</evidence>